<evidence type="ECO:0000313" key="1">
    <source>
        <dbReference type="EMBL" id="KAI9898924.1"/>
    </source>
</evidence>
<accession>A0ACC0UZ02</accession>
<reference evidence="1" key="1">
    <citation type="submission" date="2022-10" db="EMBL/GenBank/DDBJ databases">
        <title>Complete Genome of Trichothecium roseum strain YXFP-22015, a Plant Pathogen Isolated from Citrus.</title>
        <authorList>
            <person name="Wang Y."/>
            <person name="Zhu L."/>
        </authorList>
    </citation>
    <scope>NUCLEOTIDE SEQUENCE</scope>
    <source>
        <strain evidence="1">YXFP-22015</strain>
    </source>
</reference>
<name>A0ACC0UZ02_9HYPO</name>
<dbReference type="Proteomes" id="UP001163324">
    <property type="component" value="Chromosome 5"/>
</dbReference>
<organism evidence="1 2">
    <name type="scientific">Trichothecium roseum</name>
    <dbReference type="NCBI Taxonomy" id="47278"/>
    <lineage>
        <taxon>Eukaryota</taxon>
        <taxon>Fungi</taxon>
        <taxon>Dikarya</taxon>
        <taxon>Ascomycota</taxon>
        <taxon>Pezizomycotina</taxon>
        <taxon>Sordariomycetes</taxon>
        <taxon>Hypocreomycetidae</taxon>
        <taxon>Hypocreales</taxon>
        <taxon>Hypocreales incertae sedis</taxon>
        <taxon>Trichothecium</taxon>
    </lineage>
</organism>
<dbReference type="EMBL" id="CM047944">
    <property type="protein sequence ID" value="KAI9898924.1"/>
    <property type="molecule type" value="Genomic_DNA"/>
</dbReference>
<gene>
    <name evidence="1" type="ORF">N3K66_005385</name>
</gene>
<comment type="caution">
    <text evidence="1">The sequence shown here is derived from an EMBL/GenBank/DDBJ whole genome shotgun (WGS) entry which is preliminary data.</text>
</comment>
<sequence length="284" mass="29309">MSSPSSPFPPRPSRDLSGKVAIVTGAGSQGDGLGNGRAISILLAEDGCSVLCVDRDLALAQRTAEMVVAEGKGRAIAAAADVTSEADCERVVRRAVEEFGRLDILVNNVGVLGAKGTAEDVDLAEWARDMEVNVTSMVAMAKYAVPVMKRNDGAAEPGGLGIRGSIVNMGSVAGVQGGTGTLLYPTSKGAVVNMTRAMAAHHAKDGIRVNTVCPGMIYTPMVCADPGGMSAEHREARRKRSLLQTEGSAWDAAASVRFLAGGDARWITGTMLTVDAGATCATTF</sequence>
<protein>
    <submittedName>
        <fullName evidence="1">Uncharacterized protein</fullName>
    </submittedName>
</protein>
<keyword evidence="2" id="KW-1185">Reference proteome</keyword>
<proteinExistence type="predicted"/>
<evidence type="ECO:0000313" key="2">
    <source>
        <dbReference type="Proteomes" id="UP001163324"/>
    </source>
</evidence>